<feature type="transmembrane region" description="Helical" evidence="5">
    <location>
        <begin position="302"/>
        <end position="324"/>
    </location>
</feature>
<dbReference type="InterPro" id="IPR051788">
    <property type="entry name" value="MFS_Transporter"/>
</dbReference>
<dbReference type="RefSeq" id="WP_379012504.1">
    <property type="nucleotide sequence ID" value="NZ_JBHSDC010000003.1"/>
</dbReference>
<gene>
    <name evidence="7" type="ORF">ACFOW1_04400</name>
</gene>
<dbReference type="SUPFAM" id="SSF103473">
    <property type="entry name" value="MFS general substrate transporter"/>
    <property type="match status" value="1"/>
</dbReference>
<dbReference type="InterPro" id="IPR036259">
    <property type="entry name" value="MFS_trans_sf"/>
</dbReference>
<feature type="transmembrane region" description="Helical" evidence="5">
    <location>
        <begin position="211"/>
        <end position="230"/>
    </location>
</feature>
<feature type="transmembrane region" description="Helical" evidence="5">
    <location>
        <begin position="336"/>
        <end position="357"/>
    </location>
</feature>
<dbReference type="InterPro" id="IPR020846">
    <property type="entry name" value="MFS_dom"/>
</dbReference>
<feature type="transmembrane region" description="Helical" evidence="5">
    <location>
        <begin position="166"/>
        <end position="184"/>
    </location>
</feature>
<keyword evidence="8" id="KW-1185">Reference proteome</keyword>
<evidence type="ECO:0000256" key="4">
    <source>
        <dbReference type="ARBA" id="ARBA00023136"/>
    </source>
</evidence>
<protein>
    <submittedName>
        <fullName evidence="7">MFS transporter</fullName>
    </submittedName>
</protein>
<proteinExistence type="predicted"/>
<reference evidence="8" key="1">
    <citation type="journal article" date="2019" name="Int. J. Syst. Evol. Microbiol.">
        <title>The Global Catalogue of Microorganisms (GCM) 10K type strain sequencing project: providing services to taxonomists for standard genome sequencing and annotation.</title>
        <authorList>
            <consortium name="The Broad Institute Genomics Platform"/>
            <consortium name="The Broad Institute Genome Sequencing Center for Infectious Disease"/>
            <person name="Wu L."/>
            <person name="Ma J."/>
        </authorList>
    </citation>
    <scope>NUCLEOTIDE SEQUENCE [LARGE SCALE GENOMIC DNA]</scope>
    <source>
        <strain evidence="8">CECT 8010</strain>
    </source>
</reference>
<evidence type="ECO:0000313" key="8">
    <source>
        <dbReference type="Proteomes" id="UP001595906"/>
    </source>
</evidence>
<comment type="subcellular location">
    <subcellularLocation>
        <location evidence="1">Membrane</location>
        <topology evidence="1">Multi-pass membrane protein</topology>
    </subcellularLocation>
</comment>
<feature type="transmembrane region" description="Helical" evidence="5">
    <location>
        <begin position="142"/>
        <end position="160"/>
    </location>
</feature>
<name>A0ABV8PSY7_9BACT</name>
<keyword evidence="3 5" id="KW-1133">Transmembrane helix</keyword>
<dbReference type="InterPro" id="IPR011701">
    <property type="entry name" value="MFS"/>
</dbReference>
<comment type="caution">
    <text evidence="7">The sequence shown here is derived from an EMBL/GenBank/DDBJ whole genome shotgun (WGS) entry which is preliminary data.</text>
</comment>
<accession>A0ABV8PSY7</accession>
<evidence type="ECO:0000256" key="5">
    <source>
        <dbReference type="SAM" id="Phobius"/>
    </source>
</evidence>
<dbReference type="PANTHER" id="PTHR23514">
    <property type="entry name" value="BYPASS OF STOP CODON PROTEIN 6"/>
    <property type="match status" value="1"/>
</dbReference>
<evidence type="ECO:0000259" key="6">
    <source>
        <dbReference type="PROSITE" id="PS50850"/>
    </source>
</evidence>
<evidence type="ECO:0000256" key="1">
    <source>
        <dbReference type="ARBA" id="ARBA00004141"/>
    </source>
</evidence>
<organism evidence="7 8">
    <name type="scientific">Parasediminibacterium paludis</name>
    <dbReference type="NCBI Taxonomy" id="908966"/>
    <lineage>
        <taxon>Bacteria</taxon>
        <taxon>Pseudomonadati</taxon>
        <taxon>Bacteroidota</taxon>
        <taxon>Chitinophagia</taxon>
        <taxon>Chitinophagales</taxon>
        <taxon>Chitinophagaceae</taxon>
        <taxon>Parasediminibacterium</taxon>
    </lineage>
</organism>
<dbReference type="Proteomes" id="UP001595906">
    <property type="component" value="Unassembled WGS sequence"/>
</dbReference>
<dbReference type="Gene3D" id="1.20.1250.20">
    <property type="entry name" value="MFS general substrate transporter like domains"/>
    <property type="match status" value="1"/>
</dbReference>
<keyword evidence="4 5" id="KW-0472">Membrane</keyword>
<dbReference type="PROSITE" id="PS50850">
    <property type="entry name" value="MFS"/>
    <property type="match status" value="1"/>
</dbReference>
<sequence length="388" mass="42028">MSINTHISTPKQLRYGVAAFFFVSGFGFASWASRIPTLQQKLHLNDAQLGTALFAAPLGLIVTLPITGILLQKYSSRYIMLIGSILYNILLFSLGFVTNNWQFMGVLFLFGISRNMMNIPVNTQAVGVQKLFPKSIISTFHGIWSVSGFAAAAVGGWMISKDITPVWHFFMVGALCFIIMSIAYKHTVRYDAKKTEDISAKASWFNLPDRALLKIGLIAFACMACEGIMYDWSGIYFQKIVNAPKALIAAGYIAFMSASSTGRFLGDWMINKIGTKKVLQGCSCFIALGLLLSISLPYVIPAILGFILVGLGVSCIIPLTMALAGRSSTRAPGVAIASVSTVSYLGFLLGPPAIGYVAEVANLRWSFAMGVLMSLGMLALVTKMKIKS</sequence>
<keyword evidence="2 5" id="KW-0812">Transmembrane</keyword>
<evidence type="ECO:0000256" key="3">
    <source>
        <dbReference type="ARBA" id="ARBA00022989"/>
    </source>
</evidence>
<evidence type="ECO:0000313" key="7">
    <source>
        <dbReference type="EMBL" id="MFC4231117.1"/>
    </source>
</evidence>
<feature type="transmembrane region" description="Helical" evidence="5">
    <location>
        <begin position="363"/>
        <end position="382"/>
    </location>
</feature>
<evidence type="ECO:0000256" key="2">
    <source>
        <dbReference type="ARBA" id="ARBA00022692"/>
    </source>
</evidence>
<feature type="domain" description="Major facilitator superfamily (MFS) profile" evidence="6">
    <location>
        <begin position="13"/>
        <end position="388"/>
    </location>
</feature>
<feature type="transmembrane region" description="Helical" evidence="5">
    <location>
        <begin position="52"/>
        <end position="71"/>
    </location>
</feature>
<dbReference type="EMBL" id="JBHSDC010000003">
    <property type="protein sequence ID" value="MFC4231117.1"/>
    <property type="molecule type" value="Genomic_DNA"/>
</dbReference>
<feature type="transmembrane region" description="Helical" evidence="5">
    <location>
        <begin position="278"/>
        <end position="296"/>
    </location>
</feature>
<dbReference type="CDD" id="cd17393">
    <property type="entry name" value="MFS_MosC_like"/>
    <property type="match status" value="1"/>
</dbReference>
<feature type="transmembrane region" description="Helical" evidence="5">
    <location>
        <begin position="12"/>
        <end position="32"/>
    </location>
</feature>
<feature type="transmembrane region" description="Helical" evidence="5">
    <location>
        <begin position="78"/>
        <end position="97"/>
    </location>
</feature>
<dbReference type="PANTHER" id="PTHR23514:SF13">
    <property type="entry name" value="INNER MEMBRANE PROTEIN YBJJ"/>
    <property type="match status" value="1"/>
</dbReference>
<dbReference type="Pfam" id="PF07690">
    <property type="entry name" value="MFS_1"/>
    <property type="match status" value="1"/>
</dbReference>